<feature type="compositionally biased region" description="Basic residues" evidence="6">
    <location>
        <begin position="467"/>
        <end position="479"/>
    </location>
</feature>
<dbReference type="InterPro" id="IPR003604">
    <property type="entry name" value="Matrin/U1-like-C_Znf_C2H2"/>
</dbReference>
<feature type="region of interest" description="Disordered" evidence="6">
    <location>
        <begin position="460"/>
        <end position="479"/>
    </location>
</feature>
<dbReference type="GO" id="GO:0003677">
    <property type="term" value="F:DNA binding"/>
    <property type="evidence" value="ECO:0007669"/>
    <property type="project" value="UniProtKB-KW"/>
</dbReference>
<proteinExistence type="predicted"/>
<feature type="region of interest" description="Disordered" evidence="6">
    <location>
        <begin position="962"/>
        <end position="983"/>
    </location>
</feature>
<dbReference type="SMART" id="SM00356">
    <property type="entry name" value="ZnF_C3H1"/>
    <property type="match status" value="2"/>
</dbReference>
<evidence type="ECO:0000256" key="1">
    <source>
        <dbReference type="ARBA" id="ARBA00022723"/>
    </source>
</evidence>
<feature type="compositionally biased region" description="Basic residues" evidence="6">
    <location>
        <begin position="1048"/>
        <end position="1065"/>
    </location>
</feature>
<evidence type="ECO:0000313" key="9">
    <source>
        <dbReference type="Proteomes" id="UP001153076"/>
    </source>
</evidence>
<evidence type="ECO:0000256" key="6">
    <source>
        <dbReference type="SAM" id="MobiDB-lite"/>
    </source>
</evidence>
<organism evidence="8 9">
    <name type="scientific">Carnegiea gigantea</name>
    <dbReference type="NCBI Taxonomy" id="171969"/>
    <lineage>
        <taxon>Eukaryota</taxon>
        <taxon>Viridiplantae</taxon>
        <taxon>Streptophyta</taxon>
        <taxon>Embryophyta</taxon>
        <taxon>Tracheophyta</taxon>
        <taxon>Spermatophyta</taxon>
        <taxon>Magnoliopsida</taxon>
        <taxon>eudicotyledons</taxon>
        <taxon>Gunneridae</taxon>
        <taxon>Pentapetalae</taxon>
        <taxon>Caryophyllales</taxon>
        <taxon>Cactineae</taxon>
        <taxon>Cactaceae</taxon>
        <taxon>Cactoideae</taxon>
        <taxon>Echinocereeae</taxon>
        <taxon>Carnegiea</taxon>
    </lineage>
</organism>
<keyword evidence="4" id="KW-0238">DNA-binding</keyword>
<protein>
    <recommendedName>
        <fullName evidence="7">C3H1-type domain-containing protein</fullName>
    </recommendedName>
</protein>
<evidence type="ECO:0000256" key="5">
    <source>
        <dbReference type="PROSITE-ProRule" id="PRU00723"/>
    </source>
</evidence>
<feature type="region of interest" description="Disordered" evidence="6">
    <location>
        <begin position="997"/>
        <end position="1026"/>
    </location>
</feature>
<feature type="region of interest" description="Disordered" evidence="6">
    <location>
        <begin position="261"/>
        <end position="292"/>
    </location>
</feature>
<feature type="zinc finger region" description="C3H1-type" evidence="5">
    <location>
        <begin position="229"/>
        <end position="257"/>
    </location>
</feature>
<dbReference type="GO" id="GO:0003729">
    <property type="term" value="F:mRNA binding"/>
    <property type="evidence" value="ECO:0007669"/>
    <property type="project" value="TreeGrafter"/>
</dbReference>
<dbReference type="OrthoDB" id="411372at2759"/>
<dbReference type="Proteomes" id="UP001153076">
    <property type="component" value="Unassembled WGS sequence"/>
</dbReference>
<keyword evidence="9" id="KW-1185">Reference proteome</keyword>
<feature type="region of interest" description="Disordered" evidence="6">
    <location>
        <begin position="725"/>
        <end position="744"/>
    </location>
</feature>
<dbReference type="PROSITE" id="PS00028">
    <property type="entry name" value="ZINC_FINGER_C2H2_1"/>
    <property type="match status" value="1"/>
</dbReference>
<feature type="region of interest" description="Disordered" evidence="6">
    <location>
        <begin position="598"/>
        <end position="624"/>
    </location>
</feature>
<dbReference type="EMBL" id="JAKOGI010000005">
    <property type="protein sequence ID" value="KAJ8452285.1"/>
    <property type="molecule type" value="Genomic_DNA"/>
</dbReference>
<feature type="compositionally biased region" description="Basic and acidic residues" evidence="6">
    <location>
        <begin position="72"/>
        <end position="104"/>
    </location>
</feature>
<dbReference type="SMART" id="SM00451">
    <property type="entry name" value="ZnF_U1"/>
    <property type="match status" value="7"/>
</dbReference>
<feature type="region of interest" description="Disordered" evidence="6">
    <location>
        <begin position="54"/>
        <end position="104"/>
    </location>
</feature>
<feature type="domain" description="C3H1-type" evidence="7">
    <location>
        <begin position="229"/>
        <end position="257"/>
    </location>
</feature>
<dbReference type="GO" id="GO:0008270">
    <property type="term" value="F:zinc ion binding"/>
    <property type="evidence" value="ECO:0007669"/>
    <property type="project" value="UniProtKB-KW"/>
</dbReference>
<feature type="compositionally biased region" description="Basic and acidic residues" evidence="6">
    <location>
        <begin position="880"/>
        <end position="891"/>
    </location>
</feature>
<evidence type="ECO:0000256" key="4">
    <source>
        <dbReference type="ARBA" id="ARBA00023125"/>
    </source>
</evidence>
<accession>A0A9Q1KYL0</accession>
<feature type="compositionally biased region" description="Polar residues" evidence="6">
    <location>
        <begin position="902"/>
        <end position="915"/>
    </location>
</feature>
<comment type="caution">
    <text evidence="8">The sequence shown here is derived from an EMBL/GenBank/DDBJ whole genome shotgun (WGS) entry which is preliminary data.</text>
</comment>
<feature type="region of interest" description="Disordered" evidence="6">
    <location>
        <begin position="1047"/>
        <end position="1090"/>
    </location>
</feature>
<feature type="region of interest" description="Disordered" evidence="6">
    <location>
        <begin position="806"/>
        <end position="825"/>
    </location>
</feature>
<dbReference type="Gene3D" id="4.10.1000.10">
    <property type="entry name" value="Zinc finger, CCCH-type"/>
    <property type="match status" value="1"/>
</dbReference>
<sequence>MNDLLRKAVLEQPVMLNRLSNCLRDWINRTEPPSDHQQPANPVDGLNAFSFQSKNDSRIDTSTNSTANGSNSEKRENREDFQDAKKEIKEDTSLTLNEKGDENECRFPNEREFEVAGEAEQERNREARFPVRSDAEDCSFCLQTGLCEFGISSESNHPHNGKRQVNGKNESFDSAAQEVKEKDDSKAEQIDCKNFDQPGGCNSEKSSRLNRRRRASSTAELNFMGLPIRLGKKDCPYYMRHGSCKFGANCWHNHPDPTCVGGSDSQSGHSYERSVVSPDASQSTLGSSSPAALGDSPPFAPLMFSSTLGSSSPAALSQSSPYVPSMFPSAQGPFHQPGWHAYPAPVYLPEMSMQPASAYATNSQPLERSVYTHQQHPIMIDEFPETPVQTECSSFLTGNCISGPACRFHHPKNRSAKSTSSGLNDSCLPLRHAVQPLIPEAVVSPSHDASFTKKCVGQNSVPDVHKTKPKPRAIPKKKSANPNVRCDLCRVQCPSIQLYEEHLSGKKHTNNLQKLYASSMSPAAPAFQPIDMNCSAGQMGTPSAEGTAGITSLVTNLESEKKESCTAAEAGTPSGKGTSEVTIVVTDLETNIQKSSSANVMGTPTRKDKVGVTRVETDSERKKQESCSDGVIGTPVVKGTVGVTSVVADLEAKKQKLLEAGIAVQSLRTCTICNVVCNGEIAFAEHMAGKKHLTQSRRASEMDTYSGKGLEGVTSMVTDFGTEKQRSFSSNEMGTPSGKGTAGVTSAVSDLETKKQELVEGTAAVQSLGVCTMGSVFFDGDIAFAAHMAGKMHLTQEQALVNLANGDPASVTKPNPKSNEEISKKTNDDQSAWCEVCKISYTSGADIICHEEGKKHKKNMEKSQNLRTDPASPASTASSKDPEAVETKTQKECAPVTLADPTPSSATCPKSNPNEEATKKANDVQSAWCEVCKISCASLAALSYHEQGKKHKNNMEKSQNLRIDATSPPSSASSKDPEGVDTKKQKVLECVAPYAEHALGSKADPDPTSASNPKPKPNEEATKKTNNALPARCEICKVSCTSLENLNHHKRGKKHKANVGKSQKHPKTDPTPTPPAPTAASPPLAQSKEPKDLEVKKHRVLGHGAPAVGVRICTICNVVCNSETVYNGHLVGQKHAATVKQKQAAEAGRSS</sequence>
<feature type="region of interest" description="Disordered" evidence="6">
    <location>
        <begin position="856"/>
        <end position="919"/>
    </location>
</feature>
<evidence type="ECO:0000256" key="3">
    <source>
        <dbReference type="ARBA" id="ARBA00022833"/>
    </source>
</evidence>
<dbReference type="PANTHER" id="PTHR12506">
    <property type="entry name" value="PROTEIN PHOSPHATASE RELATED"/>
    <property type="match status" value="1"/>
</dbReference>
<dbReference type="AlphaFoldDB" id="A0A9Q1KYL0"/>
<feature type="compositionally biased region" description="Polar residues" evidence="6">
    <location>
        <begin position="279"/>
        <end position="290"/>
    </location>
</feature>
<dbReference type="InterPro" id="IPR013087">
    <property type="entry name" value="Znf_C2H2_type"/>
</dbReference>
<evidence type="ECO:0000259" key="7">
    <source>
        <dbReference type="PROSITE" id="PS50103"/>
    </source>
</evidence>
<name>A0A9Q1KYL0_9CARY</name>
<evidence type="ECO:0000313" key="8">
    <source>
        <dbReference type="EMBL" id="KAJ8452285.1"/>
    </source>
</evidence>
<dbReference type="InterPro" id="IPR036236">
    <property type="entry name" value="Znf_C2H2_sf"/>
</dbReference>
<keyword evidence="2 5" id="KW-0863">Zinc-finger</keyword>
<dbReference type="SMART" id="SM00355">
    <property type="entry name" value="ZnF_C2H2"/>
    <property type="match status" value="6"/>
</dbReference>
<keyword evidence="3 5" id="KW-0862">Zinc</keyword>
<feature type="zinc finger region" description="C3H1-type" evidence="5">
    <location>
        <begin position="386"/>
        <end position="413"/>
    </location>
</feature>
<dbReference type="PROSITE" id="PS50103">
    <property type="entry name" value="ZF_C3H1"/>
    <property type="match status" value="2"/>
</dbReference>
<feature type="domain" description="C3H1-type" evidence="7">
    <location>
        <begin position="386"/>
        <end position="413"/>
    </location>
</feature>
<keyword evidence="1 5" id="KW-0479">Metal-binding</keyword>
<dbReference type="InterPro" id="IPR000571">
    <property type="entry name" value="Znf_CCCH"/>
</dbReference>
<dbReference type="Pfam" id="PF12874">
    <property type="entry name" value="zf-met"/>
    <property type="match status" value="6"/>
</dbReference>
<feature type="compositionally biased region" description="Low complexity" evidence="6">
    <location>
        <begin position="61"/>
        <end position="71"/>
    </location>
</feature>
<gene>
    <name evidence="8" type="ORF">Cgig2_006090</name>
</gene>
<dbReference type="Pfam" id="PF00642">
    <property type="entry name" value="zf-CCCH"/>
    <property type="match status" value="1"/>
</dbReference>
<feature type="region of interest" description="Disordered" evidence="6">
    <location>
        <begin position="153"/>
        <end position="216"/>
    </location>
</feature>
<feature type="compositionally biased region" description="Basic and acidic residues" evidence="6">
    <location>
        <begin position="605"/>
        <end position="624"/>
    </location>
</feature>
<feature type="compositionally biased region" description="Polar residues" evidence="6">
    <location>
        <begin position="962"/>
        <end position="974"/>
    </location>
</feature>
<feature type="region of interest" description="Disordered" evidence="6">
    <location>
        <begin position="30"/>
        <end position="49"/>
    </location>
</feature>
<reference evidence="8" key="1">
    <citation type="submission" date="2022-04" db="EMBL/GenBank/DDBJ databases">
        <title>Carnegiea gigantea Genome sequencing and assembly v2.</title>
        <authorList>
            <person name="Copetti D."/>
            <person name="Sanderson M.J."/>
            <person name="Burquez A."/>
            <person name="Wojciechowski M.F."/>
        </authorList>
    </citation>
    <scope>NUCLEOTIDE SEQUENCE</scope>
    <source>
        <strain evidence="8">SGP5-SGP5p</strain>
        <tissue evidence="8">Aerial part</tissue>
    </source>
</reference>
<feature type="compositionally biased region" description="Basic and acidic residues" evidence="6">
    <location>
        <begin position="178"/>
        <end position="194"/>
    </location>
</feature>
<feature type="compositionally biased region" description="Low complexity" evidence="6">
    <location>
        <begin position="868"/>
        <end position="879"/>
    </location>
</feature>
<dbReference type="InterPro" id="IPR050974">
    <property type="entry name" value="Plant_ZF_CCCH"/>
</dbReference>
<dbReference type="Gene3D" id="3.30.160.60">
    <property type="entry name" value="Classic Zinc Finger"/>
    <property type="match status" value="6"/>
</dbReference>
<dbReference type="PANTHER" id="PTHR12506:SF20">
    <property type="entry name" value="ZINC FINGER CCCH DOMAIN-CONTAINING PROTEIN 67"/>
    <property type="match status" value="1"/>
</dbReference>
<evidence type="ECO:0000256" key="2">
    <source>
        <dbReference type="ARBA" id="ARBA00022771"/>
    </source>
</evidence>
<dbReference type="SUPFAM" id="SSF57667">
    <property type="entry name" value="beta-beta-alpha zinc fingers"/>
    <property type="match status" value="6"/>
</dbReference>